<dbReference type="AlphaFoldDB" id="A0A6G7YMU3"/>
<dbReference type="Pfam" id="PF04577">
    <property type="entry name" value="Glyco_transf_61"/>
    <property type="match status" value="1"/>
</dbReference>
<evidence type="ECO:0000259" key="1">
    <source>
        <dbReference type="Pfam" id="PF04577"/>
    </source>
</evidence>
<evidence type="ECO:0000313" key="2">
    <source>
        <dbReference type="EMBL" id="QIK78060.1"/>
    </source>
</evidence>
<dbReference type="EMBL" id="CP049869">
    <property type="protein sequence ID" value="QIK78060.1"/>
    <property type="molecule type" value="Genomic_DNA"/>
</dbReference>
<feature type="domain" description="Glycosyltransferase 61 catalytic" evidence="1">
    <location>
        <begin position="105"/>
        <end position="274"/>
    </location>
</feature>
<sequence length="344" mass="38609">MGHQFFYGFETGEAEERLRKVVTEPDSARPPIHHLVDAIALPGMPELYDTTGLRIDEAAVRTLSADAPPIRRQKLHRSENQVSVPARLKVVEEPVLFCGHLMKHYGHFVIESMSRLWARDLHTDLPVLFTRPGKWREPPSYGTDVLAALGVEARMMAVDEPTIFRQVVCPGTAFEYRWKAFTVADEPHLTVAKNLAGSPTTDWRRPVYLTRSGLPGDLRKSKEEPELEAELLQRGFDIVRPETLSLAEQISLFDNAPLVVGTVGSAMHTALFSRSANRKLAILNWGRGFENCLLVDSVKEHDSYYLKSMQRRGDTGEHVLDVARTLQLLTEAGLVDRKTYVGSA</sequence>
<protein>
    <submittedName>
        <fullName evidence="2">Glycosyltransferase family 61 protein</fullName>
    </submittedName>
</protein>
<name>A0A6G7YMU3_9SPHN</name>
<accession>A0A6G7YMU3</accession>
<dbReference type="Proteomes" id="UP000503222">
    <property type="component" value="Chromosome"/>
</dbReference>
<reference evidence="2 3" key="1">
    <citation type="submission" date="2020-03" db="EMBL/GenBank/DDBJ databases">
        <title>Sphingomonas sp. nov., isolated from fish.</title>
        <authorList>
            <person name="Hyun D.-W."/>
            <person name="Bae J.-W."/>
        </authorList>
    </citation>
    <scope>NUCLEOTIDE SEQUENCE [LARGE SCALE GENOMIC DNA]</scope>
    <source>
        <strain evidence="2 3">HDW15B</strain>
    </source>
</reference>
<organism evidence="2 3">
    <name type="scientific">Sphingomonas piscis</name>
    <dbReference type="NCBI Taxonomy" id="2714943"/>
    <lineage>
        <taxon>Bacteria</taxon>
        <taxon>Pseudomonadati</taxon>
        <taxon>Pseudomonadota</taxon>
        <taxon>Alphaproteobacteria</taxon>
        <taxon>Sphingomonadales</taxon>
        <taxon>Sphingomonadaceae</taxon>
        <taxon>Sphingomonas</taxon>
    </lineage>
</organism>
<gene>
    <name evidence="2" type="ORF">G7077_03170</name>
</gene>
<dbReference type="InterPro" id="IPR049625">
    <property type="entry name" value="Glyco_transf_61_cat"/>
</dbReference>
<evidence type="ECO:0000313" key="3">
    <source>
        <dbReference type="Proteomes" id="UP000503222"/>
    </source>
</evidence>
<dbReference type="GO" id="GO:0016757">
    <property type="term" value="F:glycosyltransferase activity"/>
    <property type="evidence" value="ECO:0007669"/>
    <property type="project" value="InterPro"/>
</dbReference>
<keyword evidence="3" id="KW-1185">Reference proteome</keyword>
<dbReference type="RefSeq" id="WP_166410454.1">
    <property type="nucleotide sequence ID" value="NZ_CP049869.1"/>
</dbReference>
<dbReference type="KEGG" id="spii:G7077_03170"/>
<keyword evidence="2" id="KW-0808">Transferase</keyword>
<proteinExistence type="predicted"/>